<dbReference type="PROSITE" id="PS00584">
    <property type="entry name" value="PFKB_KINASES_2"/>
    <property type="match status" value="1"/>
</dbReference>
<dbReference type="Gene3D" id="3.30.1110.10">
    <property type="match status" value="1"/>
</dbReference>
<sequence length="331" mass="34902">MVQADFDVIGIGNAIVDVLSHSSDAFIVENGLTKGGMALIDATQADRLYDKMGPGVECSGGSAANTIACLASLGAKGAFIGKVKDDGLGKIFAHDIKAAGVDFASKHASDGPSTARCLILVTDDAQRTMNTFLGACVNLMPDDIDPDYIARGAVTYLEGYLWDPDHAKEAFLKASMAAHKAERQVALSLSDAFCVDRHRKSFQDLVEHHVDILFANEDEIKSLYEVDSFDAALQCVRDKCSVAALTRGEKGSVVIAGNEIHVVDAEKVDHVVDTTGAGDAYAAGFLFGYTKEFDMGTCARLGSICSAEVISHYGARPEADLADLAGAALSA</sequence>
<keyword evidence="2" id="KW-0808">Transferase</keyword>
<comment type="caution">
    <text evidence="5">The sequence shown here is derived from an EMBL/GenBank/DDBJ whole genome shotgun (WGS) entry which is preliminary data.</text>
</comment>
<dbReference type="Proteomes" id="UP000632498">
    <property type="component" value="Unassembled WGS sequence"/>
</dbReference>
<name>A0A917BUM0_9PROT</name>
<dbReference type="Pfam" id="PF00294">
    <property type="entry name" value="PfkB"/>
    <property type="match status" value="1"/>
</dbReference>
<dbReference type="EMBL" id="BMHV01000006">
    <property type="protein sequence ID" value="GGF59290.1"/>
    <property type="molecule type" value="Genomic_DNA"/>
</dbReference>
<evidence type="ECO:0000256" key="2">
    <source>
        <dbReference type="ARBA" id="ARBA00022679"/>
    </source>
</evidence>
<dbReference type="CDD" id="cd01168">
    <property type="entry name" value="adenosine_kinase"/>
    <property type="match status" value="1"/>
</dbReference>
<dbReference type="InterPro" id="IPR029056">
    <property type="entry name" value="Ribokinase-like"/>
</dbReference>
<evidence type="ECO:0000256" key="3">
    <source>
        <dbReference type="ARBA" id="ARBA00022777"/>
    </source>
</evidence>
<dbReference type="Gene3D" id="3.40.1190.20">
    <property type="match status" value="1"/>
</dbReference>
<dbReference type="InterPro" id="IPR052700">
    <property type="entry name" value="Carb_kinase_PfkB-like"/>
</dbReference>
<reference evidence="5" key="2">
    <citation type="submission" date="2020-09" db="EMBL/GenBank/DDBJ databases">
        <authorList>
            <person name="Sun Q."/>
            <person name="Zhou Y."/>
        </authorList>
    </citation>
    <scope>NUCLEOTIDE SEQUENCE</scope>
    <source>
        <strain evidence="5">CGMCC 1.15254</strain>
    </source>
</reference>
<dbReference type="AlphaFoldDB" id="A0A917BUM0"/>
<dbReference type="InterPro" id="IPR002173">
    <property type="entry name" value="Carboh/pur_kinase_PfkB_CS"/>
</dbReference>
<proteinExistence type="inferred from homology"/>
<evidence type="ECO:0000313" key="5">
    <source>
        <dbReference type="EMBL" id="GGF59290.1"/>
    </source>
</evidence>
<evidence type="ECO:0000256" key="1">
    <source>
        <dbReference type="ARBA" id="ARBA00010688"/>
    </source>
</evidence>
<organism evidence="5 6">
    <name type="scientific">Terasakiella brassicae</name>
    <dbReference type="NCBI Taxonomy" id="1634917"/>
    <lineage>
        <taxon>Bacteria</taxon>
        <taxon>Pseudomonadati</taxon>
        <taxon>Pseudomonadota</taxon>
        <taxon>Alphaproteobacteria</taxon>
        <taxon>Rhodospirillales</taxon>
        <taxon>Terasakiellaceae</taxon>
        <taxon>Terasakiella</taxon>
    </lineage>
</organism>
<keyword evidence="6" id="KW-1185">Reference proteome</keyword>
<keyword evidence="3 5" id="KW-0418">Kinase</keyword>
<comment type="similarity">
    <text evidence="1">Belongs to the carbohydrate kinase PfkB family.</text>
</comment>
<protein>
    <submittedName>
        <fullName evidence="5">Adenosine kinase</fullName>
    </submittedName>
</protein>
<reference evidence="5" key="1">
    <citation type="journal article" date="2014" name="Int. J. Syst. Evol. Microbiol.">
        <title>Complete genome sequence of Corynebacterium casei LMG S-19264T (=DSM 44701T), isolated from a smear-ripened cheese.</title>
        <authorList>
            <consortium name="US DOE Joint Genome Institute (JGI-PGF)"/>
            <person name="Walter F."/>
            <person name="Albersmeier A."/>
            <person name="Kalinowski J."/>
            <person name="Ruckert C."/>
        </authorList>
    </citation>
    <scope>NUCLEOTIDE SEQUENCE</scope>
    <source>
        <strain evidence="5">CGMCC 1.15254</strain>
    </source>
</reference>
<dbReference type="GO" id="GO:0016301">
    <property type="term" value="F:kinase activity"/>
    <property type="evidence" value="ECO:0007669"/>
    <property type="project" value="UniProtKB-KW"/>
</dbReference>
<dbReference type="PANTHER" id="PTHR43320">
    <property type="entry name" value="SUGAR KINASE"/>
    <property type="match status" value="1"/>
</dbReference>
<dbReference type="SUPFAM" id="SSF53613">
    <property type="entry name" value="Ribokinase-like"/>
    <property type="match status" value="1"/>
</dbReference>
<feature type="domain" description="Carbohydrate kinase PfkB" evidence="4">
    <location>
        <begin position="59"/>
        <end position="317"/>
    </location>
</feature>
<accession>A0A917BUM0</accession>
<dbReference type="PANTHER" id="PTHR43320:SF3">
    <property type="entry name" value="CARBOHYDRATE KINASE PFKB DOMAIN-CONTAINING PROTEIN"/>
    <property type="match status" value="1"/>
</dbReference>
<gene>
    <name evidence="5" type="ORF">GCM10011332_11150</name>
</gene>
<evidence type="ECO:0000313" key="6">
    <source>
        <dbReference type="Proteomes" id="UP000632498"/>
    </source>
</evidence>
<evidence type="ECO:0000259" key="4">
    <source>
        <dbReference type="Pfam" id="PF00294"/>
    </source>
</evidence>
<dbReference type="InterPro" id="IPR011611">
    <property type="entry name" value="PfkB_dom"/>
</dbReference>
<dbReference type="RefSeq" id="WP_188662604.1">
    <property type="nucleotide sequence ID" value="NZ_BMHV01000006.1"/>
</dbReference>